<dbReference type="InterPro" id="IPR000397">
    <property type="entry name" value="Heat_shock_Hsp33"/>
</dbReference>
<dbReference type="Gene3D" id="3.90.1280.10">
    <property type="entry name" value="HSP33 redox switch-like"/>
    <property type="match status" value="1"/>
</dbReference>
<evidence type="ECO:0000313" key="6">
    <source>
        <dbReference type="EMBL" id="MBB6520566.1"/>
    </source>
</evidence>
<comment type="caution">
    <text evidence="6">The sequence shown here is derived from an EMBL/GenBank/DDBJ whole genome shotgun (WGS) entry which is preliminary data.</text>
</comment>
<dbReference type="NCBIfam" id="NF001033">
    <property type="entry name" value="PRK00114.1"/>
    <property type="match status" value="1"/>
</dbReference>
<keyword evidence="3" id="KW-1015">Disulfide bond</keyword>
<evidence type="ECO:0000256" key="1">
    <source>
        <dbReference type="ARBA" id="ARBA00022490"/>
    </source>
</evidence>
<dbReference type="EMBL" id="JACHHT010000001">
    <property type="protein sequence ID" value="MBB6520566.1"/>
    <property type="molecule type" value="Genomic_DNA"/>
</dbReference>
<dbReference type="PIRSF" id="PIRSF005261">
    <property type="entry name" value="Heat_shock_Hsp33"/>
    <property type="match status" value="1"/>
</dbReference>
<dbReference type="SUPFAM" id="SSF118352">
    <property type="entry name" value="HSP33 redox switch-like"/>
    <property type="match status" value="1"/>
</dbReference>
<keyword evidence="1" id="KW-0963">Cytoplasm</keyword>
<dbReference type="CDD" id="cd00498">
    <property type="entry name" value="Hsp33"/>
    <property type="match status" value="1"/>
</dbReference>
<dbReference type="FunCoup" id="A0A7X0JSM4">
    <property type="interactions" value="306"/>
</dbReference>
<evidence type="ECO:0000256" key="2">
    <source>
        <dbReference type="ARBA" id="ARBA00022833"/>
    </source>
</evidence>
<dbReference type="PANTHER" id="PTHR30111">
    <property type="entry name" value="33 KDA CHAPERONIN"/>
    <property type="match status" value="1"/>
</dbReference>
<evidence type="ECO:0000256" key="3">
    <source>
        <dbReference type="ARBA" id="ARBA00023157"/>
    </source>
</evidence>
<dbReference type="GO" id="GO:0044183">
    <property type="term" value="F:protein folding chaperone"/>
    <property type="evidence" value="ECO:0007669"/>
    <property type="project" value="TreeGrafter"/>
</dbReference>
<evidence type="ECO:0000256" key="4">
    <source>
        <dbReference type="ARBA" id="ARBA00023186"/>
    </source>
</evidence>
<dbReference type="InterPro" id="IPR016153">
    <property type="entry name" value="Heat_shock_Hsp33_N"/>
</dbReference>
<dbReference type="Proteomes" id="UP000528457">
    <property type="component" value="Unassembled WGS sequence"/>
</dbReference>
<keyword evidence="2" id="KW-0862">Zinc</keyword>
<dbReference type="InParanoid" id="A0A7X0JSM4"/>
<name>A0A7X0JSM4_9GAMM</name>
<dbReference type="Gene3D" id="1.10.287.480">
    <property type="entry name" value="helix hairpin bin"/>
    <property type="match status" value="1"/>
</dbReference>
<evidence type="ECO:0000256" key="5">
    <source>
        <dbReference type="ARBA" id="ARBA00023284"/>
    </source>
</evidence>
<dbReference type="Pfam" id="PF01430">
    <property type="entry name" value="HSP33"/>
    <property type="match status" value="1"/>
</dbReference>
<dbReference type="SUPFAM" id="SSF64397">
    <property type="entry name" value="Hsp33 domain"/>
    <property type="match status" value="1"/>
</dbReference>
<dbReference type="PANTHER" id="PTHR30111:SF1">
    <property type="entry name" value="33 KDA CHAPERONIN"/>
    <property type="match status" value="1"/>
</dbReference>
<keyword evidence="5" id="KW-0676">Redox-active center</keyword>
<dbReference type="AlphaFoldDB" id="A0A7X0JSM4"/>
<dbReference type="InterPro" id="IPR023212">
    <property type="entry name" value="Hsp33_helix_hairpin_bin_dom_sf"/>
</dbReference>
<proteinExistence type="predicted"/>
<dbReference type="InterPro" id="IPR016154">
    <property type="entry name" value="Heat_shock_Hsp33_C"/>
</dbReference>
<dbReference type="GO" id="GO:0005737">
    <property type="term" value="C:cytoplasm"/>
    <property type="evidence" value="ECO:0007669"/>
    <property type="project" value="InterPro"/>
</dbReference>
<accession>A0A7X0JSM4</accession>
<sequence length="299" mass="33179">MANTDSIQHFIFDSTDIRGEIITLEEAYQQVRNNNMAAEDAMPERVLQLLGEFMAAVALLSGTLKFEGLLTLQARGDGAMPMIMAEASYQKGLRAAVQVNDAAAIEALESASLADLLGNQGLLAILIQPDKGERYQGIVPLVKTDLAECLEDYFAQSEQLGTRFWLAADEKRATGLMVQELPQQLADAKTNAEHWQTITALAETIKDEELLSLDQHTILYRLFNEEEVRLFDPVPVSFQCSCSEERCANTILSIGQSEAQAILSEQDLITMDCHFCGQKYQFGPQQVEKIFAEADKARH</sequence>
<keyword evidence="4" id="KW-0143">Chaperone</keyword>
<keyword evidence="7" id="KW-1185">Reference proteome</keyword>
<reference evidence="6 7" key="1">
    <citation type="submission" date="2020-08" db="EMBL/GenBank/DDBJ databases">
        <title>Genomic Encyclopedia of Type Strains, Phase IV (KMG-IV): sequencing the most valuable type-strain genomes for metagenomic binning, comparative biology and taxonomic classification.</title>
        <authorList>
            <person name="Goeker M."/>
        </authorList>
    </citation>
    <scope>NUCLEOTIDE SEQUENCE [LARGE SCALE GENOMIC DNA]</scope>
    <source>
        <strain evidence="6 7">DSM 22368</strain>
    </source>
</reference>
<evidence type="ECO:0000313" key="7">
    <source>
        <dbReference type="Proteomes" id="UP000528457"/>
    </source>
</evidence>
<dbReference type="GO" id="GO:0042026">
    <property type="term" value="P:protein refolding"/>
    <property type="evidence" value="ECO:0007669"/>
    <property type="project" value="TreeGrafter"/>
</dbReference>
<dbReference type="RefSeq" id="WP_166850865.1">
    <property type="nucleotide sequence ID" value="NZ_JAAONY010000001.1"/>
</dbReference>
<organism evidence="6 7">
    <name type="scientific">Pseudoteredinibacter isoporae</name>
    <dbReference type="NCBI Taxonomy" id="570281"/>
    <lineage>
        <taxon>Bacteria</taxon>
        <taxon>Pseudomonadati</taxon>
        <taxon>Pseudomonadota</taxon>
        <taxon>Gammaproteobacteria</taxon>
        <taxon>Cellvibrionales</taxon>
        <taxon>Cellvibrionaceae</taxon>
        <taxon>Pseudoteredinibacter</taxon>
    </lineage>
</organism>
<dbReference type="GO" id="GO:0051082">
    <property type="term" value="F:unfolded protein binding"/>
    <property type="evidence" value="ECO:0007669"/>
    <property type="project" value="InterPro"/>
</dbReference>
<dbReference type="Gene3D" id="3.55.30.10">
    <property type="entry name" value="Hsp33 domain"/>
    <property type="match status" value="1"/>
</dbReference>
<gene>
    <name evidence="6" type="ORF">HNR48_000844</name>
</gene>
<protein>
    <submittedName>
        <fullName evidence="6">Molecular chaperone Hsp33</fullName>
    </submittedName>
</protein>